<dbReference type="InterPro" id="IPR000873">
    <property type="entry name" value="AMP-dep_synth/lig_dom"/>
</dbReference>
<dbReference type="InterPro" id="IPR020845">
    <property type="entry name" value="AMP-binding_CS"/>
</dbReference>
<dbReference type="PANTHER" id="PTHR43107">
    <property type="entry name" value="LONG-CHAIN FATTY ACID TRANSPORT PROTEIN"/>
    <property type="match status" value="1"/>
</dbReference>
<evidence type="ECO:0000256" key="3">
    <source>
        <dbReference type="ARBA" id="ARBA00022741"/>
    </source>
</evidence>
<dbReference type="GO" id="GO:0005324">
    <property type="term" value="F:long-chain fatty acid transmembrane transporter activity"/>
    <property type="evidence" value="ECO:0007669"/>
    <property type="project" value="TreeGrafter"/>
</dbReference>
<dbReference type="Proteomes" id="UP000186919">
    <property type="component" value="Unassembled WGS sequence"/>
</dbReference>
<evidence type="ECO:0000256" key="4">
    <source>
        <dbReference type="ARBA" id="ARBA00022840"/>
    </source>
</evidence>
<dbReference type="Pfam" id="PF13193">
    <property type="entry name" value="AMP-binding_C"/>
    <property type="match status" value="1"/>
</dbReference>
<organism evidence="7 8">
    <name type="scientific">Mycobacteroides immunogenum</name>
    <dbReference type="NCBI Taxonomy" id="83262"/>
    <lineage>
        <taxon>Bacteria</taxon>
        <taxon>Bacillati</taxon>
        <taxon>Actinomycetota</taxon>
        <taxon>Actinomycetes</taxon>
        <taxon>Mycobacteriales</taxon>
        <taxon>Mycobacteriaceae</taxon>
        <taxon>Mycobacteroides</taxon>
    </lineage>
</organism>
<reference evidence="7 8" key="1">
    <citation type="submission" date="2016-01" db="EMBL/GenBank/DDBJ databases">
        <title>Mycobacterium immunogenum strain CD11_6 genome sequencing and assembly.</title>
        <authorList>
            <person name="Kaur G."/>
            <person name="Nair G.R."/>
            <person name="Mayilraj S."/>
        </authorList>
    </citation>
    <scope>NUCLEOTIDE SEQUENCE [LARGE SCALE GENOMIC DNA]</scope>
    <source>
        <strain evidence="7 8">CD11-6</strain>
    </source>
</reference>
<comment type="similarity">
    <text evidence="1">Belongs to the ATP-dependent AMP-binding enzyme family.</text>
</comment>
<dbReference type="InterPro" id="IPR025110">
    <property type="entry name" value="AMP-bd_C"/>
</dbReference>
<protein>
    <submittedName>
        <fullName evidence="7">Long-chain-acyl-CoA synthetase</fullName>
    </submittedName>
</protein>
<accession>A0A179VCL7</accession>
<evidence type="ECO:0000259" key="6">
    <source>
        <dbReference type="Pfam" id="PF13193"/>
    </source>
</evidence>
<dbReference type="Pfam" id="PF00501">
    <property type="entry name" value="AMP-binding"/>
    <property type="match status" value="1"/>
</dbReference>
<evidence type="ECO:0000256" key="2">
    <source>
        <dbReference type="ARBA" id="ARBA00022598"/>
    </source>
</evidence>
<dbReference type="EMBL" id="LQYE01000005">
    <property type="protein sequence ID" value="OAT69474.1"/>
    <property type="molecule type" value="Genomic_DNA"/>
</dbReference>
<evidence type="ECO:0000313" key="7">
    <source>
        <dbReference type="EMBL" id="OAT69474.1"/>
    </source>
</evidence>
<dbReference type="GO" id="GO:0004467">
    <property type="term" value="F:long-chain fatty acid-CoA ligase activity"/>
    <property type="evidence" value="ECO:0007669"/>
    <property type="project" value="TreeGrafter"/>
</dbReference>
<dbReference type="Gene3D" id="3.40.50.12780">
    <property type="entry name" value="N-terminal domain of ligase-like"/>
    <property type="match status" value="1"/>
</dbReference>
<sequence>MVVRENIPAAARERVNLADVLVRLPALLPDLPTIVRGVLSAAKATPGARTSIGSVFTESAARHADRVFLRCEGKDITYAEANRRANRYAATLTSQGVRRGDVVGIMLRNSPEVVLLMLAAAKLGAVAGMLNFNQRDNVLAHSIGLLDAKVLVADSEFVSAIQDCGVQVDALFTVEQFDELAQHAPATNPAATAAVRASDKALYICTSGTTGLPKASVMTHYRYLRAAAGFGSVTLRLRPSEVFYSCLPLYHNSALTVAVGSTMTTGATLAIGRSFSASRFWDELIANQATGFIYIGELCRYLLNQPAKPVDRQHKVRVMVGNGLRAELWGEFSRRFGIKQISELYSASEANTGFVNVLNIDRTVGICPSPIAFVEYDVETGEPARNAKGFLTKVGTGEQGLLLSKVTSLAPFDGYTDAKATEKKLVRNAFKKGDVWFNTGDLLRDLGWRHAAFGDRLGDTFRWKSENVATTEVEAALDQDDAIEESTVFGVEVPGCDGRAGMAAIKLHGAAQFDPERLGQLAFKTLPGYALPLFIRIVDSLEHTVTFKSRKVELRDEAYGDAVSDPLYVLAGRAEGYVPFYPEYPAELAAGQRPKG</sequence>
<feature type="domain" description="AMP-binding enzyme C-terminal" evidence="6">
    <location>
        <begin position="472"/>
        <end position="548"/>
    </location>
</feature>
<dbReference type="Gene3D" id="3.30.300.30">
    <property type="match status" value="1"/>
</dbReference>
<evidence type="ECO:0000256" key="1">
    <source>
        <dbReference type="ARBA" id="ARBA00006432"/>
    </source>
</evidence>
<dbReference type="PROSITE" id="PS00455">
    <property type="entry name" value="AMP_BINDING"/>
    <property type="match status" value="1"/>
</dbReference>
<proteinExistence type="inferred from homology"/>
<dbReference type="InterPro" id="IPR054874">
    <property type="entry name" value="FACL_FadD6"/>
</dbReference>
<keyword evidence="3" id="KW-0547">Nucleotide-binding</keyword>
<feature type="domain" description="AMP-dependent synthetase/ligase" evidence="5">
    <location>
        <begin position="56"/>
        <end position="384"/>
    </location>
</feature>
<dbReference type="GO" id="GO:0044539">
    <property type="term" value="P:long-chain fatty acid import into cell"/>
    <property type="evidence" value="ECO:0007669"/>
    <property type="project" value="TreeGrafter"/>
</dbReference>
<dbReference type="InterPro" id="IPR045851">
    <property type="entry name" value="AMP-bd_C_sf"/>
</dbReference>
<dbReference type="NCBIfam" id="NF006134">
    <property type="entry name" value="PRK08279.1"/>
    <property type="match status" value="1"/>
</dbReference>
<gene>
    <name evidence="7" type="ORF">AWB85_20530</name>
</gene>
<evidence type="ECO:0000259" key="5">
    <source>
        <dbReference type="Pfam" id="PF00501"/>
    </source>
</evidence>
<evidence type="ECO:0000313" key="8">
    <source>
        <dbReference type="Proteomes" id="UP000186919"/>
    </source>
</evidence>
<keyword evidence="2" id="KW-0436">Ligase</keyword>
<dbReference type="FunFam" id="3.30.300.30:FF:000020">
    <property type="entry name" value="Long-chain fatty acid transporter"/>
    <property type="match status" value="1"/>
</dbReference>
<dbReference type="InterPro" id="IPR042099">
    <property type="entry name" value="ANL_N_sf"/>
</dbReference>
<dbReference type="GO" id="GO:0005524">
    <property type="term" value="F:ATP binding"/>
    <property type="evidence" value="ECO:0007669"/>
    <property type="project" value="UniProtKB-KW"/>
</dbReference>
<dbReference type="SUPFAM" id="SSF56801">
    <property type="entry name" value="Acetyl-CoA synthetase-like"/>
    <property type="match status" value="1"/>
</dbReference>
<dbReference type="RefSeq" id="WP_064628569.1">
    <property type="nucleotide sequence ID" value="NZ_LQYE01000005.1"/>
</dbReference>
<dbReference type="GO" id="GO:0005886">
    <property type="term" value="C:plasma membrane"/>
    <property type="evidence" value="ECO:0007669"/>
    <property type="project" value="TreeGrafter"/>
</dbReference>
<dbReference type="PANTHER" id="PTHR43107:SF15">
    <property type="entry name" value="FATTY ACID TRANSPORT PROTEIN 3, ISOFORM A"/>
    <property type="match status" value="1"/>
</dbReference>
<dbReference type="NCBIfam" id="NF038342">
    <property type="entry name" value="FACL_FadD6"/>
    <property type="match status" value="1"/>
</dbReference>
<comment type="caution">
    <text evidence="7">The sequence shown here is derived from an EMBL/GenBank/DDBJ whole genome shotgun (WGS) entry which is preliminary data.</text>
</comment>
<keyword evidence="4" id="KW-0067">ATP-binding</keyword>
<dbReference type="AlphaFoldDB" id="A0A179VCL7"/>
<name>A0A179VCL7_9MYCO</name>